<dbReference type="SUPFAM" id="SSF54534">
    <property type="entry name" value="FKBP-like"/>
    <property type="match status" value="1"/>
</dbReference>
<dbReference type="PROSITE" id="PS01096">
    <property type="entry name" value="PPIC_PPIASE_1"/>
    <property type="match status" value="1"/>
</dbReference>
<dbReference type="PANTHER" id="PTHR47245:SF2">
    <property type="entry name" value="PEPTIDYL-PROLYL CIS-TRANS ISOMERASE HP_0175-RELATED"/>
    <property type="match status" value="1"/>
</dbReference>
<evidence type="ECO:0000256" key="4">
    <source>
        <dbReference type="ARBA" id="ARBA00023110"/>
    </source>
</evidence>
<organism evidence="7 8">
    <name type="scientific">Vibrio olivae</name>
    <dbReference type="NCBI Taxonomy" id="1243002"/>
    <lineage>
        <taxon>Bacteria</taxon>
        <taxon>Pseudomonadati</taxon>
        <taxon>Pseudomonadota</taxon>
        <taxon>Gammaproteobacteria</taxon>
        <taxon>Vibrionales</taxon>
        <taxon>Vibrionaceae</taxon>
        <taxon>Vibrio</taxon>
    </lineage>
</organism>
<evidence type="ECO:0000313" key="8">
    <source>
        <dbReference type="Proteomes" id="UP001589645"/>
    </source>
</evidence>
<gene>
    <name evidence="7" type="ORF">ACFFUV_08035</name>
</gene>
<evidence type="ECO:0000313" key="7">
    <source>
        <dbReference type="EMBL" id="MFB9134930.1"/>
    </source>
</evidence>
<comment type="catalytic activity">
    <reaction evidence="1">
        <text>[protein]-peptidylproline (omega=180) = [protein]-peptidylproline (omega=0)</text>
        <dbReference type="Rhea" id="RHEA:16237"/>
        <dbReference type="Rhea" id="RHEA-COMP:10747"/>
        <dbReference type="Rhea" id="RHEA-COMP:10748"/>
        <dbReference type="ChEBI" id="CHEBI:83833"/>
        <dbReference type="ChEBI" id="CHEBI:83834"/>
        <dbReference type="EC" id="5.2.1.8"/>
    </reaction>
</comment>
<reference evidence="7 8" key="1">
    <citation type="submission" date="2024-09" db="EMBL/GenBank/DDBJ databases">
        <authorList>
            <person name="Sun Q."/>
            <person name="Mori K."/>
        </authorList>
    </citation>
    <scope>NUCLEOTIDE SEQUENCE [LARGE SCALE GENOMIC DNA]</scope>
    <source>
        <strain evidence="7 8">CECT 8064</strain>
    </source>
</reference>
<sequence length="293" mass="33499">MNTTINNNEEEFTLQRQQYLLIKLALDQFGVNPDQLSRSEYSKLMVDAKALSDIQNLICHSPESALIYISDHQVEEAIAKLIEQSGDATQFQLTMNKHRLTRTSIKACLQEDLLCEQVLANVSANVPAMDMNMARQYYFKNLAKFSRSRMWNISHILITVNNDFSENTRPVVQSRIKKLYREATVDNFGQLALKNSECPSALEGGELGWCEAGKLFGEIEAVLQWLPKQIVSAPIETEAGFHLVVCHEEKAARVANFEEALPSIEQLHNERAQRYLQKQWIENIRRRSQSAIK</sequence>
<dbReference type="GO" id="GO:0003755">
    <property type="term" value="F:peptidyl-prolyl cis-trans isomerase activity"/>
    <property type="evidence" value="ECO:0007669"/>
    <property type="project" value="UniProtKB-EC"/>
</dbReference>
<name>A0ABV5HL26_9VIBR</name>
<dbReference type="RefSeq" id="WP_390191067.1">
    <property type="nucleotide sequence ID" value="NZ_JBHMEP010000001.1"/>
</dbReference>
<keyword evidence="5 7" id="KW-0413">Isomerase</keyword>
<evidence type="ECO:0000256" key="5">
    <source>
        <dbReference type="PROSITE-ProRule" id="PRU00278"/>
    </source>
</evidence>
<dbReference type="Proteomes" id="UP001589645">
    <property type="component" value="Unassembled WGS sequence"/>
</dbReference>
<protein>
    <recommendedName>
        <fullName evidence="3">peptidylprolyl isomerase</fullName>
        <ecNumber evidence="3">5.2.1.8</ecNumber>
    </recommendedName>
</protein>
<dbReference type="InterPro" id="IPR027304">
    <property type="entry name" value="Trigger_fact/SurA_dom_sf"/>
</dbReference>
<dbReference type="SUPFAM" id="SSF109998">
    <property type="entry name" value="Triger factor/SurA peptide-binding domain-like"/>
    <property type="match status" value="1"/>
</dbReference>
<feature type="domain" description="PpiC" evidence="6">
    <location>
        <begin position="148"/>
        <end position="248"/>
    </location>
</feature>
<keyword evidence="4 5" id="KW-0697">Rotamase</keyword>
<proteinExistence type="inferred from homology"/>
<dbReference type="EMBL" id="JBHMEP010000001">
    <property type="protein sequence ID" value="MFB9134930.1"/>
    <property type="molecule type" value="Genomic_DNA"/>
</dbReference>
<comment type="caution">
    <text evidence="7">The sequence shown here is derived from an EMBL/GenBank/DDBJ whole genome shotgun (WGS) entry which is preliminary data.</text>
</comment>
<dbReference type="Gene3D" id="3.10.50.40">
    <property type="match status" value="1"/>
</dbReference>
<evidence type="ECO:0000256" key="3">
    <source>
        <dbReference type="ARBA" id="ARBA00013194"/>
    </source>
</evidence>
<evidence type="ECO:0000256" key="2">
    <source>
        <dbReference type="ARBA" id="ARBA00007656"/>
    </source>
</evidence>
<comment type="similarity">
    <text evidence="2">Belongs to the PpiC/parvulin rotamase family.</text>
</comment>
<accession>A0ABV5HL26</accession>
<dbReference type="Pfam" id="PF00639">
    <property type="entry name" value="Rotamase"/>
    <property type="match status" value="1"/>
</dbReference>
<dbReference type="InterPro" id="IPR046357">
    <property type="entry name" value="PPIase_dom_sf"/>
</dbReference>
<keyword evidence="8" id="KW-1185">Reference proteome</keyword>
<evidence type="ECO:0000256" key="1">
    <source>
        <dbReference type="ARBA" id="ARBA00000971"/>
    </source>
</evidence>
<dbReference type="PANTHER" id="PTHR47245">
    <property type="entry name" value="PEPTIDYLPROLYL ISOMERASE"/>
    <property type="match status" value="1"/>
</dbReference>
<dbReference type="PROSITE" id="PS50198">
    <property type="entry name" value="PPIC_PPIASE_2"/>
    <property type="match status" value="1"/>
</dbReference>
<dbReference type="EC" id="5.2.1.8" evidence="3"/>
<dbReference type="InterPro" id="IPR000297">
    <property type="entry name" value="PPIase_PpiC"/>
</dbReference>
<evidence type="ECO:0000259" key="6">
    <source>
        <dbReference type="PROSITE" id="PS50198"/>
    </source>
</evidence>
<dbReference type="InterPro" id="IPR023058">
    <property type="entry name" value="PPIase_PpiC_CS"/>
</dbReference>
<dbReference type="InterPro" id="IPR050245">
    <property type="entry name" value="PrsA_foldase"/>
</dbReference>